<reference evidence="3 4" key="1">
    <citation type="submission" date="2020-08" db="EMBL/GenBank/DDBJ databases">
        <title>Genome public.</title>
        <authorList>
            <person name="Liu C."/>
            <person name="Sun Q."/>
        </authorList>
    </citation>
    <scope>NUCLEOTIDE SEQUENCE [LARGE SCALE GENOMIC DNA]</scope>
    <source>
        <strain evidence="3 4">NSJ-6</strain>
    </source>
</reference>
<dbReference type="Proteomes" id="UP000596929">
    <property type="component" value="Unassembled WGS sequence"/>
</dbReference>
<feature type="transmembrane region" description="Helical" evidence="2">
    <location>
        <begin position="84"/>
        <end position="102"/>
    </location>
</feature>
<evidence type="ECO:0000313" key="3">
    <source>
        <dbReference type="EMBL" id="MBC5627698.1"/>
    </source>
</evidence>
<evidence type="ECO:0000313" key="4">
    <source>
        <dbReference type="Proteomes" id="UP000596929"/>
    </source>
</evidence>
<protein>
    <recommendedName>
        <fullName evidence="5">Transmembrane protein</fullName>
    </recommendedName>
</protein>
<accession>A0ABR7DAH9</accession>
<proteinExistence type="predicted"/>
<organism evidence="3 4">
    <name type="scientific">Clostridium hominis</name>
    <dbReference type="NCBI Taxonomy" id="2763036"/>
    <lineage>
        <taxon>Bacteria</taxon>
        <taxon>Bacillati</taxon>
        <taxon>Bacillota</taxon>
        <taxon>Clostridia</taxon>
        <taxon>Eubacteriales</taxon>
        <taxon>Clostridiaceae</taxon>
        <taxon>Clostridium</taxon>
    </lineage>
</organism>
<dbReference type="EMBL" id="JACOOO010000004">
    <property type="protein sequence ID" value="MBC5627698.1"/>
    <property type="molecule type" value="Genomic_DNA"/>
</dbReference>
<sequence length="155" mass="17549">MRKKHSKYKKNNRNNKKKSSYYNDKESNKLQLLAAQQLTIILNIYGQVLLYKSTLLGVEFVKTHFTNNELIVQADGLVKQAVNIFFIAGLISAQLAIINYNISYEDIRNGSNYSIQPNIDLLTANILNITAGIYCIKAANGLYDRDSLQAILGFR</sequence>
<feature type="compositionally biased region" description="Basic residues" evidence="1">
    <location>
        <begin position="1"/>
        <end position="19"/>
    </location>
</feature>
<comment type="caution">
    <text evidence="3">The sequence shown here is derived from an EMBL/GenBank/DDBJ whole genome shotgun (WGS) entry which is preliminary data.</text>
</comment>
<keyword evidence="2" id="KW-1133">Transmembrane helix</keyword>
<name>A0ABR7DAH9_9CLOT</name>
<feature type="region of interest" description="Disordered" evidence="1">
    <location>
        <begin position="1"/>
        <end position="21"/>
    </location>
</feature>
<evidence type="ECO:0000256" key="2">
    <source>
        <dbReference type="SAM" id="Phobius"/>
    </source>
</evidence>
<keyword evidence="2" id="KW-0472">Membrane</keyword>
<dbReference type="RefSeq" id="WP_032119693.1">
    <property type="nucleotide sequence ID" value="NZ_JACOOO010000004.1"/>
</dbReference>
<keyword evidence="2" id="KW-0812">Transmembrane</keyword>
<gene>
    <name evidence="3" type="ORF">H8S20_02215</name>
</gene>
<evidence type="ECO:0000256" key="1">
    <source>
        <dbReference type="SAM" id="MobiDB-lite"/>
    </source>
</evidence>
<evidence type="ECO:0008006" key="5">
    <source>
        <dbReference type="Google" id="ProtNLM"/>
    </source>
</evidence>
<keyword evidence="4" id="KW-1185">Reference proteome</keyword>